<comment type="caution">
    <text evidence="1">The sequence shown here is derived from an EMBL/GenBank/DDBJ whole genome shotgun (WGS) entry which is preliminary data.</text>
</comment>
<dbReference type="EMBL" id="VSRR010029771">
    <property type="protein sequence ID" value="MPC69648.1"/>
    <property type="molecule type" value="Genomic_DNA"/>
</dbReference>
<reference evidence="1 2" key="1">
    <citation type="submission" date="2019-05" db="EMBL/GenBank/DDBJ databases">
        <title>Another draft genome of Portunus trituberculatus and its Hox gene families provides insights of decapod evolution.</title>
        <authorList>
            <person name="Jeong J.-H."/>
            <person name="Song I."/>
            <person name="Kim S."/>
            <person name="Choi T."/>
            <person name="Kim D."/>
            <person name="Ryu S."/>
            <person name="Kim W."/>
        </authorList>
    </citation>
    <scope>NUCLEOTIDE SEQUENCE [LARGE SCALE GENOMIC DNA]</scope>
    <source>
        <tissue evidence="1">Muscle</tissue>
    </source>
</reference>
<proteinExistence type="predicted"/>
<protein>
    <submittedName>
        <fullName evidence="1">Uncharacterized protein</fullName>
    </submittedName>
</protein>
<name>A0A5B7HLR8_PORTR</name>
<organism evidence="1 2">
    <name type="scientific">Portunus trituberculatus</name>
    <name type="common">Swimming crab</name>
    <name type="synonym">Neptunus trituberculatus</name>
    <dbReference type="NCBI Taxonomy" id="210409"/>
    <lineage>
        <taxon>Eukaryota</taxon>
        <taxon>Metazoa</taxon>
        <taxon>Ecdysozoa</taxon>
        <taxon>Arthropoda</taxon>
        <taxon>Crustacea</taxon>
        <taxon>Multicrustacea</taxon>
        <taxon>Malacostraca</taxon>
        <taxon>Eumalacostraca</taxon>
        <taxon>Eucarida</taxon>
        <taxon>Decapoda</taxon>
        <taxon>Pleocyemata</taxon>
        <taxon>Brachyura</taxon>
        <taxon>Eubrachyura</taxon>
        <taxon>Portunoidea</taxon>
        <taxon>Portunidae</taxon>
        <taxon>Portuninae</taxon>
        <taxon>Portunus</taxon>
    </lineage>
</organism>
<gene>
    <name evidence="1" type="ORF">E2C01_063878</name>
</gene>
<dbReference type="AlphaFoldDB" id="A0A5B7HLR8"/>
<keyword evidence="2" id="KW-1185">Reference proteome</keyword>
<sequence>MLTSEVASATSNLCQPRVLLLQAPHTLPGTLTSFLLCNDTSGHPFLTLWHCICGTVQVFFDLVALFVSPPLFRHVTALQTPFSLCHVSMTPPGTLFLSSL</sequence>
<accession>A0A5B7HLR8</accession>
<evidence type="ECO:0000313" key="1">
    <source>
        <dbReference type="EMBL" id="MPC69648.1"/>
    </source>
</evidence>
<evidence type="ECO:0000313" key="2">
    <source>
        <dbReference type="Proteomes" id="UP000324222"/>
    </source>
</evidence>
<dbReference type="Proteomes" id="UP000324222">
    <property type="component" value="Unassembled WGS sequence"/>
</dbReference>